<dbReference type="EC" id="5.4.4.2" evidence="3"/>
<dbReference type="Gene3D" id="3.60.120.10">
    <property type="entry name" value="Anthranilate synthase"/>
    <property type="match status" value="1"/>
</dbReference>
<dbReference type="PANTHER" id="PTHR42839">
    <property type="entry name" value="ISOCHORISMATE SYNTHASE ENTC"/>
    <property type="match status" value="1"/>
</dbReference>
<protein>
    <recommendedName>
        <fullName evidence="3">isochorismate synthase</fullName>
        <ecNumber evidence="3">5.4.4.2</ecNumber>
    </recommendedName>
    <alternativeName>
        <fullName evidence="5">Isochorismate mutase</fullName>
    </alternativeName>
</protein>
<gene>
    <name evidence="7" type="ORF">N5A56_016825</name>
</gene>
<dbReference type="NCBIfam" id="TIGR00543">
    <property type="entry name" value="isochor_syn"/>
    <property type="match status" value="1"/>
</dbReference>
<evidence type="ECO:0000313" key="7">
    <source>
        <dbReference type="EMBL" id="MDD7915975.1"/>
    </source>
</evidence>
<feature type="domain" description="Chorismate-utilising enzyme C-terminal" evidence="6">
    <location>
        <begin position="94"/>
        <end position="343"/>
    </location>
</feature>
<evidence type="ECO:0000256" key="5">
    <source>
        <dbReference type="ARBA" id="ARBA00041564"/>
    </source>
</evidence>
<evidence type="ECO:0000259" key="6">
    <source>
        <dbReference type="Pfam" id="PF00425"/>
    </source>
</evidence>
<comment type="similarity">
    <text evidence="2">Belongs to the isochorismate synthase family.</text>
</comment>
<dbReference type="Pfam" id="PF00425">
    <property type="entry name" value="Chorismate_bind"/>
    <property type="match status" value="1"/>
</dbReference>
<comment type="catalytic activity">
    <reaction evidence="1">
        <text>chorismate = isochorismate</text>
        <dbReference type="Rhea" id="RHEA:18985"/>
        <dbReference type="ChEBI" id="CHEBI:29748"/>
        <dbReference type="ChEBI" id="CHEBI:29780"/>
        <dbReference type="EC" id="5.4.4.2"/>
    </reaction>
</comment>
<dbReference type="GO" id="GO:0008909">
    <property type="term" value="F:isochorismate synthase activity"/>
    <property type="evidence" value="ECO:0007669"/>
    <property type="project" value="UniProtKB-EC"/>
</dbReference>
<dbReference type="RefSeq" id="WP_265724379.1">
    <property type="nucleotide sequence ID" value="NZ_JAOSLC020000004.1"/>
</dbReference>
<proteinExistence type="inferred from homology"/>
<evidence type="ECO:0000256" key="2">
    <source>
        <dbReference type="ARBA" id="ARBA00005297"/>
    </source>
</evidence>
<comment type="caution">
    <text evidence="7">The sequence shown here is derived from an EMBL/GenBank/DDBJ whole genome shotgun (WGS) entry which is preliminary data.</text>
</comment>
<dbReference type="InterPro" id="IPR005801">
    <property type="entry name" value="ADC_synthase"/>
</dbReference>
<name>A0ABT5SEJ9_9FLAO</name>
<dbReference type="PANTHER" id="PTHR42839:SF2">
    <property type="entry name" value="ISOCHORISMATE SYNTHASE ENTC"/>
    <property type="match status" value="1"/>
</dbReference>
<dbReference type="SUPFAM" id="SSF56322">
    <property type="entry name" value="ADC synthase"/>
    <property type="match status" value="1"/>
</dbReference>
<evidence type="ECO:0000256" key="1">
    <source>
        <dbReference type="ARBA" id="ARBA00000799"/>
    </source>
</evidence>
<evidence type="ECO:0000256" key="3">
    <source>
        <dbReference type="ARBA" id="ARBA00012824"/>
    </source>
</evidence>
<keyword evidence="4 7" id="KW-0413">Isomerase</keyword>
<dbReference type="EMBL" id="JAOSLC020000004">
    <property type="protein sequence ID" value="MDD7915975.1"/>
    <property type="molecule type" value="Genomic_DNA"/>
</dbReference>
<keyword evidence="8" id="KW-1185">Reference proteome</keyword>
<sequence length="351" mass="40055">MKIFEKIITSYNKEMPFVVYRKPNKKSVSALFSTIDSLTFTNSFTESGFVFAPFDNTKKAILFSLENSEYINEKTSLDTLISDDKKNNLDEKSKKNHIKLVDKTIKEIKNNDLKKVVVSREELVALSDFNLINVFQKLLSNYKNAFVYIWFHPKIGLWLGATPETLLEVNNSTFKTMSLAGTQLFKNVNNVVWKNKELEEQQLVTDFIENQLRNISTNLTIDKTETVKAGSLLHLKTKVTGKLLENSNLKTLIRALHPTPAVCGLPREKAKKFIVDNENYKRTYYTGFLGEINFNPKSTDKNSSLFVNLRCMSIENKTASIFVGGGITKDSNSKKEWEETVAKSSIMKRVL</sequence>
<evidence type="ECO:0000313" key="8">
    <source>
        <dbReference type="Proteomes" id="UP001151478"/>
    </source>
</evidence>
<dbReference type="Proteomes" id="UP001151478">
    <property type="component" value="Unassembled WGS sequence"/>
</dbReference>
<organism evidence="7 8">
    <name type="scientific">Polaribacter ponticola</name>
    <dbReference type="NCBI Taxonomy" id="2978475"/>
    <lineage>
        <taxon>Bacteria</taxon>
        <taxon>Pseudomonadati</taxon>
        <taxon>Bacteroidota</taxon>
        <taxon>Flavobacteriia</taxon>
        <taxon>Flavobacteriales</taxon>
        <taxon>Flavobacteriaceae</taxon>
    </lineage>
</organism>
<dbReference type="InterPro" id="IPR004561">
    <property type="entry name" value="IsoChor_synthase"/>
</dbReference>
<reference evidence="7" key="1">
    <citation type="submission" date="2023-02" db="EMBL/GenBank/DDBJ databases">
        <title>Polaribacter ponticola sp. nov., isolated from seawater.</title>
        <authorList>
            <person name="Baek J.H."/>
            <person name="Kim J.M."/>
            <person name="Choi D.G."/>
            <person name="Jeon C.O."/>
        </authorList>
    </citation>
    <scope>NUCLEOTIDE SEQUENCE</scope>
    <source>
        <strain evidence="7">MSW5</strain>
    </source>
</reference>
<evidence type="ECO:0000256" key="4">
    <source>
        <dbReference type="ARBA" id="ARBA00023235"/>
    </source>
</evidence>
<accession>A0ABT5SEJ9</accession>
<dbReference type="InterPro" id="IPR015890">
    <property type="entry name" value="Chorismate_C"/>
</dbReference>